<keyword evidence="2 4" id="KW-0812">Transmembrane</keyword>
<gene>
    <name evidence="6" type="ORF">GpartN1_g3203.t1</name>
</gene>
<dbReference type="FunFam" id="1.50.40.10:FF:000078">
    <property type="entry name" value="Mitochondrial DNA replication protein YHM2"/>
    <property type="match status" value="1"/>
</dbReference>
<dbReference type="InterPro" id="IPR053017">
    <property type="entry name" value="Mito_Cit/Oxoglu_Carrier"/>
</dbReference>
<evidence type="ECO:0000256" key="1">
    <source>
        <dbReference type="ARBA" id="ARBA00004141"/>
    </source>
</evidence>
<name>A0A9C7PXR0_9RHOD</name>
<dbReference type="EMBL" id="BQMJ01000024">
    <property type="protein sequence ID" value="GJQ11412.1"/>
    <property type="molecule type" value="Genomic_DNA"/>
</dbReference>
<comment type="subcellular location">
    <subcellularLocation>
        <location evidence="1">Membrane</location>
        <topology evidence="1">Multi-pass membrane protein</topology>
    </subcellularLocation>
</comment>
<accession>A0A9C7PXR0</accession>
<dbReference type="OrthoDB" id="10253709at2759"/>
<dbReference type="SUPFAM" id="SSF103506">
    <property type="entry name" value="Mitochondrial carrier"/>
    <property type="match status" value="1"/>
</dbReference>
<protein>
    <recommendedName>
        <fullName evidence="8">Mitochondrial carrier protein</fullName>
    </recommendedName>
</protein>
<dbReference type="PANTHER" id="PTHR46982">
    <property type="entry name" value="CITRATE/OXOGLUTARATE CARRIER PROTEIN"/>
    <property type="match status" value="1"/>
</dbReference>
<dbReference type="GO" id="GO:0005371">
    <property type="term" value="F:tricarboxylate secondary active transmembrane transporter activity"/>
    <property type="evidence" value="ECO:0007669"/>
    <property type="project" value="TreeGrafter"/>
</dbReference>
<dbReference type="GO" id="GO:0015742">
    <property type="term" value="P:alpha-ketoglutarate transport"/>
    <property type="evidence" value="ECO:0007669"/>
    <property type="project" value="TreeGrafter"/>
</dbReference>
<reference evidence="6" key="1">
    <citation type="journal article" date="2022" name="Proc. Natl. Acad. Sci. U.S.A.">
        <title>Life cycle and functional genomics of the unicellular red alga Galdieria for elucidating algal and plant evolution and industrial use.</title>
        <authorList>
            <person name="Hirooka S."/>
            <person name="Itabashi T."/>
            <person name="Ichinose T.M."/>
            <person name="Onuma R."/>
            <person name="Fujiwara T."/>
            <person name="Yamashita S."/>
            <person name="Jong L.W."/>
            <person name="Tomita R."/>
            <person name="Iwane A.H."/>
            <person name="Miyagishima S.Y."/>
        </authorList>
    </citation>
    <scope>NUCLEOTIDE SEQUENCE</scope>
    <source>
        <strain evidence="6">NBRC 102759</strain>
    </source>
</reference>
<dbReference type="GO" id="GO:0016020">
    <property type="term" value="C:membrane"/>
    <property type="evidence" value="ECO:0007669"/>
    <property type="project" value="UniProtKB-SubCell"/>
</dbReference>
<evidence type="ECO:0000256" key="2">
    <source>
        <dbReference type="ARBA" id="ARBA00022692"/>
    </source>
</evidence>
<dbReference type="Proteomes" id="UP001061958">
    <property type="component" value="Unassembled WGS sequence"/>
</dbReference>
<dbReference type="Gene3D" id="1.50.40.10">
    <property type="entry name" value="Mitochondrial carrier domain"/>
    <property type="match status" value="2"/>
</dbReference>
<comment type="caution">
    <text evidence="6">The sequence shown here is derived from an EMBL/GenBank/DDBJ whole genome shotgun (WGS) entry which is preliminary data.</text>
</comment>
<dbReference type="InterPro" id="IPR023395">
    <property type="entry name" value="MCP_dom_sf"/>
</dbReference>
<feature type="repeat" description="Solcar" evidence="4">
    <location>
        <begin position="211"/>
        <end position="295"/>
    </location>
</feature>
<keyword evidence="7" id="KW-1185">Reference proteome</keyword>
<dbReference type="PROSITE" id="PS50920">
    <property type="entry name" value="SOLCAR"/>
    <property type="match status" value="3"/>
</dbReference>
<evidence type="ECO:0000256" key="5">
    <source>
        <dbReference type="RuleBase" id="RU000488"/>
    </source>
</evidence>
<feature type="repeat" description="Solcar" evidence="4">
    <location>
        <begin position="111"/>
        <end position="197"/>
    </location>
</feature>
<dbReference type="GO" id="GO:0006843">
    <property type="term" value="P:mitochondrial citrate transmembrane transport"/>
    <property type="evidence" value="ECO:0007669"/>
    <property type="project" value="TreeGrafter"/>
</dbReference>
<reference evidence="6" key="2">
    <citation type="submission" date="2022-01" db="EMBL/GenBank/DDBJ databases">
        <authorList>
            <person name="Hirooka S."/>
            <person name="Miyagishima S.Y."/>
        </authorList>
    </citation>
    <scope>NUCLEOTIDE SEQUENCE</scope>
    <source>
        <strain evidence="6">NBRC 102759</strain>
    </source>
</reference>
<evidence type="ECO:0000313" key="7">
    <source>
        <dbReference type="Proteomes" id="UP001061958"/>
    </source>
</evidence>
<evidence type="ECO:0008006" key="8">
    <source>
        <dbReference type="Google" id="ProtNLM"/>
    </source>
</evidence>
<dbReference type="GO" id="GO:0005739">
    <property type="term" value="C:mitochondrion"/>
    <property type="evidence" value="ECO:0007669"/>
    <property type="project" value="TreeGrafter"/>
</dbReference>
<proteinExistence type="inferred from homology"/>
<sequence length="307" mass="33653">MMESSSLQVQQRPKRKPVVWSNIGVGAVLQLFEVTTLGQPFEVIKTQLAANRKDSMISALKTIYSRGGLLGFYQGLIPWAWIEASTKGGVLFLAQNEASSFFASLGFSQTVSDTAGGVFGGVAQAYTTMGFCTFMKTVEVTRDKTGAGKDMSTLQVAKEVFRTKGISGIYRGVTAVAVRQATNWGSRFGLARVTETIFKGNNKDRKLSKWEELGASVIGGALACWNQPIEVIRIEMQSQLKAADRPEKLNIISCAKYIYKKNGILGFYRGVTPRIGLGVYLTCVMVFGGDQVKELIRARKETKLDKQ</sequence>
<dbReference type="InterPro" id="IPR018108">
    <property type="entry name" value="MCP_transmembrane"/>
</dbReference>
<dbReference type="Pfam" id="PF00153">
    <property type="entry name" value="Mito_carr"/>
    <property type="match status" value="3"/>
</dbReference>
<feature type="repeat" description="Solcar" evidence="4">
    <location>
        <begin position="18"/>
        <end position="101"/>
    </location>
</feature>
<evidence type="ECO:0000313" key="6">
    <source>
        <dbReference type="EMBL" id="GJQ11412.1"/>
    </source>
</evidence>
<comment type="similarity">
    <text evidence="5">Belongs to the mitochondrial carrier (TC 2.A.29) family.</text>
</comment>
<keyword evidence="3 4" id="KW-0472">Membrane</keyword>
<dbReference type="AlphaFoldDB" id="A0A9C7PXR0"/>
<dbReference type="PANTHER" id="PTHR46982:SF1">
    <property type="entry name" value="CITRATE_OXOGLUTARATE CARRIER PROTEIN"/>
    <property type="match status" value="1"/>
</dbReference>
<organism evidence="6 7">
    <name type="scientific">Galdieria partita</name>
    <dbReference type="NCBI Taxonomy" id="83374"/>
    <lineage>
        <taxon>Eukaryota</taxon>
        <taxon>Rhodophyta</taxon>
        <taxon>Bangiophyceae</taxon>
        <taxon>Galdieriales</taxon>
        <taxon>Galdieriaceae</taxon>
        <taxon>Galdieria</taxon>
    </lineage>
</organism>
<evidence type="ECO:0000256" key="4">
    <source>
        <dbReference type="PROSITE-ProRule" id="PRU00282"/>
    </source>
</evidence>
<keyword evidence="5" id="KW-0813">Transport</keyword>
<evidence type="ECO:0000256" key="3">
    <source>
        <dbReference type="ARBA" id="ARBA00023136"/>
    </source>
</evidence>